<evidence type="ECO:0000256" key="1">
    <source>
        <dbReference type="ARBA" id="ARBA00022553"/>
    </source>
</evidence>
<organism evidence="5 6">
    <name type="scientific">Hesseltinella vesiculosa</name>
    <dbReference type="NCBI Taxonomy" id="101127"/>
    <lineage>
        <taxon>Eukaryota</taxon>
        <taxon>Fungi</taxon>
        <taxon>Fungi incertae sedis</taxon>
        <taxon>Mucoromycota</taxon>
        <taxon>Mucoromycotina</taxon>
        <taxon>Mucoromycetes</taxon>
        <taxon>Mucorales</taxon>
        <taxon>Cunninghamellaceae</taxon>
        <taxon>Hesseltinella</taxon>
    </lineage>
</organism>
<evidence type="ECO:0000313" key="6">
    <source>
        <dbReference type="Proteomes" id="UP000242146"/>
    </source>
</evidence>
<evidence type="ECO:0000256" key="3">
    <source>
        <dbReference type="ARBA" id="ARBA00022679"/>
    </source>
</evidence>
<accession>A0A1X2GU55</accession>
<keyword evidence="3 5" id="KW-0808">Transferase</keyword>
<dbReference type="CDD" id="cd02440">
    <property type="entry name" value="AdoMet_MTases"/>
    <property type="match status" value="1"/>
</dbReference>
<reference evidence="5 6" key="1">
    <citation type="submission" date="2016-07" db="EMBL/GenBank/DDBJ databases">
        <title>Pervasive Adenine N6-methylation of Active Genes in Fungi.</title>
        <authorList>
            <consortium name="DOE Joint Genome Institute"/>
            <person name="Mondo S.J."/>
            <person name="Dannebaum R.O."/>
            <person name="Kuo R.C."/>
            <person name="Labutti K."/>
            <person name="Haridas S."/>
            <person name="Kuo A."/>
            <person name="Salamov A."/>
            <person name="Ahrendt S.R."/>
            <person name="Lipzen A."/>
            <person name="Sullivan W."/>
            <person name="Andreopoulos W.B."/>
            <person name="Clum A."/>
            <person name="Lindquist E."/>
            <person name="Daum C."/>
            <person name="Ramamoorthy G.K."/>
            <person name="Gryganskyi A."/>
            <person name="Culley D."/>
            <person name="Magnuson J.K."/>
            <person name="James T.Y."/>
            <person name="O'Malley M.A."/>
            <person name="Stajich J.E."/>
            <person name="Spatafora J.W."/>
            <person name="Visel A."/>
            <person name="Grigoriev I.V."/>
        </authorList>
    </citation>
    <scope>NUCLEOTIDE SEQUENCE [LARGE SCALE GENOMIC DNA]</scope>
    <source>
        <strain evidence="5 6">NRRL 3301</strain>
    </source>
</reference>
<dbReference type="OrthoDB" id="276151at2759"/>
<dbReference type="SUPFAM" id="SSF53335">
    <property type="entry name" value="S-adenosyl-L-methionine-dependent methyltransferases"/>
    <property type="match status" value="1"/>
</dbReference>
<evidence type="ECO:0000313" key="5">
    <source>
        <dbReference type="EMBL" id="ORX61561.1"/>
    </source>
</evidence>
<dbReference type="InterPro" id="IPR029063">
    <property type="entry name" value="SAM-dependent_MTases_sf"/>
</dbReference>
<keyword evidence="1" id="KW-0597">Phosphoprotein</keyword>
<sequence length="163" mass="18560">MDLNVDWEERWRLGNTQWDYGVPSPALVKLVEEEETKKLIPSSGVGIVPGCGYDVQFLATPTLRMIGLDNSKTAIETCHKIHPDAAAHNYEFQEVDFFNYDFPADGYDLAYDYTFFCALHPTYRETWAKRYSELVKPGGTLVCLMFPLHDKEGGPPYRVTVEA</sequence>
<dbReference type="Gene3D" id="3.40.50.150">
    <property type="entry name" value="Vaccinia Virus protein VP39"/>
    <property type="match status" value="1"/>
</dbReference>
<keyword evidence="6" id="KW-1185">Reference proteome</keyword>
<dbReference type="PANTHER" id="PTHR32183">
    <property type="match status" value="1"/>
</dbReference>
<protein>
    <submittedName>
        <fullName evidence="5">S-adenosyl-L-methionine-dependent methyltransferase</fullName>
    </submittedName>
</protein>
<dbReference type="GO" id="GO:0032259">
    <property type="term" value="P:methylation"/>
    <property type="evidence" value="ECO:0007669"/>
    <property type="project" value="UniProtKB-KW"/>
</dbReference>
<dbReference type="STRING" id="101127.A0A1X2GU55"/>
<comment type="caution">
    <text evidence="5">The sequence shown here is derived from an EMBL/GenBank/DDBJ whole genome shotgun (WGS) entry which is preliminary data.</text>
</comment>
<dbReference type="Pfam" id="PF05724">
    <property type="entry name" value="TPMT"/>
    <property type="match status" value="1"/>
</dbReference>
<dbReference type="PROSITE" id="PS51585">
    <property type="entry name" value="SAM_MT_TPMT"/>
    <property type="match status" value="1"/>
</dbReference>
<keyword evidence="4" id="KW-0949">S-adenosyl-L-methionine</keyword>
<evidence type="ECO:0000256" key="2">
    <source>
        <dbReference type="ARBA" id="ARBA00022603"/>
    </source>
</evidence>
<gene>
    <name evidence="5" type="ORF">DM01DRAFT_1361347</name>
</gene>
<dbReference type="EMBL" id="MCGT01000003">
    <property type="protein sequence ID" value="ORX61561.1"/>
    <property type="molecule type" value="Genomic_DNA"/>
</dbReference>
<dbReference type="InterPro" id="IPR008854">
    <property type="entry name" value="TPMT"/>
</dbReference>
<dbReference type="Proteomes" id="UP000242146">
    <property type="component" value="Unassembled WGS sequence"/>
</dbReference>
<proteinExistence type="predicted"/>
<dbReference type="PANTHER" id="PTHR32183:SF6">
    <property type="entry name" value="CYSTEINE SULFINATE DESULFINASE_CYSTEINE DESULFURASE AND RELATED ENZYMES"/>
    <property type="match status" value="1"/>
</dbReference>
<name>A0A1X2GU55_9FUNG</name>
<evidence type="ECO:0000256" key="4">
    <source>
        <dbReference type="ARBA" id="ARBA00022691"/>
    </source>
</evidence>
<keyword evidence="2 5" id="KW-0489">Methyltransferase</keyword>
<dbReference type="AlphaFoldDB" id="A0A1X2GU55"/>
<dbReference type="GO" id="GO:0008757">
    <property type="term" value="F:S-adenosylmethionine-dependent methyltransferase activity"/>
    <property type="evidence" value="ECO:0007669"/>
    <property type="project" value="InterPro"/>
</dbReference>